<feature type="short sequence motif" description="GXGXXG" evidence="4">
    <location>
        <begin position="10"/>
        <end position="15"/>
    </location>
</feature>
<dbReference type="Proteomes" id="UP000006833">
    <property type="component" value="Chromosome"/>
</dbReference>
<dbReference type="OrthoDB" id="5290098at2"/>
<evidence type="ECO:0000313" key="7">
    <source>
        <dbReference type="Proteomes" id="UP000006833"/>
    </source>
</evidence>
<dbReference type="GO" id="GO:0016042">
    <property type="term" value="P:lipid catabolic process"/>
    <property type="evidence" value="ECO:0007669"/>
    <property type="project" value="UniProtKB-UniRule"/>
</dbReference>
<dbReference type="HOGENOM" id="CLU_047251_0_2_5"/>
<keyword evidence="7" id="KW-1185">Reference proteome</keyword>
<evidence type="ECO:0000256" key="2">
    <source>
        <dbReference type="ARBA" id="ARBA00022963"/>
    </source>
</evidence>
<keyword evidence="2 4" id="KW-0442">Lipid degradation</keyword>
<organism evidence="6 7">
    <name type="scientific">Dinoroseobacter shibae (strain DSM 16493 / NCIMB 14021 / DFL 12)</name>
    <dbReference type="NCBI Taxonomy" id="398580"/>
    <lineage>
        <taxon>Bacteria</taxon>
        <taxon>Pseudomonadati</taxon>
        <taxon>Pseudomonadota</taxon>
        <taxon>Alphaproteobacteria</taxon>
        <taxon>Rhodobacterales</taxon>
        <taxon>Roseobacteraceae</taxon>
        <taxon>Dinoroseobacter</taxon>
    </lineage>
</organism>
<dbReference type="AlphaFoldDB" id="A8LNE9"/>
<accession>A8LNE9</accession>
<evidence type="ECO:0000313" key="6">
    <source>
        <dbReference type="EMBL" id="ABV95043.1"/>
    </source>
</evidence>
<dbReference type="EMBL" id="CP000830">
    <property type="protein sequence ID" value="ABV95043.1"/>
    <property type="molecule type" value="Genomic_DNA"/>
</dbReference>
<keyword evidence="1 4" id="KW-0378">Hydrolase</keyword>
<dbReference type="PANTHER" id="PTHR14226:SF29">
    <property type="entry name" value="NEUROPATHY TARGET ESTERASE SWS"/>
    <property type="match status" value="1"/>
</dbReference>
<proteinExistence type="predicted"/>
<name>A8LNE9_DINSH</name>
<evidence type="ECO:0000259" key="5">
    <source>
        <dbReference type="PROSITE" id="PS51635"/>
    </source>
</evidence>
<protein>
    <submittedName>
        <fullName evidence="6">Patatin-like phospholipase</fullName>
    </submittedName>
</protein>
<dbReference type="GO" id="GO:0016787">
    <property type="term" value="F:hydrolase activity"/>
    <property type="evidence" value="ECO:0007669"/>
    <property type="project" value="UniProtKB-UniRule"/>
</dbReference>
<feature type="domain" description="PNPLA" evidence="5">
    <location>
        <begin position="6"/>
        <end position="174"/>
    </location>
</feature>
<dbReference type="InterPro" id="IPR050301">
    <property type="entry name" value="NTE"/>
</dbReference>
<dbReference type="PANTHER" id="PTHR14226">
    <property type="entry name" value="NEUROPATHY TARGET ESTERASE/SWISS CHEESE D.MELANOGASTER"/>
    <property type="match status" value="1"/>
</dbReference>
<dbReference type="STRING" id="398580.Dshi_3310"/>
<evidence type="ECO:0000256" key="3">
    <source>
        <dbReference type="ARBA" id="ARBA00023098"/>
    </source>
</evidence>
<sequence>MAGFGLALSGGGAAGFGHIVALEALDELGARPVAIAGTSVGAMIGAAYANGMTGAEMRAHILDMVEAPFASVRTFWAARQAAGVGIFSPVPPLAAVETVLPHGLPERLEDLPIPLTVVATDLVSRESVAFTEGALRPRLAASAAIPGAFAPMELDGRYFIDGGVLNNLPYDCLPEGLVRVAIDVASEPPEPHDTPPGPLDVATGAMRIMMQALLDAKLAKDPPEVLIQPGSNRYSVFDVMKAEEIFEVAAPTREAVKREMAAILETA</sequence>
<dbReference type="eggNOG" id="COG1752">
    <property type="taxonomic scope" value="Bacteria"/>
</dbReference>
<dbReference type="Pfam" id="PF01734">
    <property type="entry name" value="Patatin"/>
    <property type="match status" value="1"/>
</dbReference>
<dbReference type="RefSeq" id="WP_012179970.1">
    <property type="nucleotide sequence ID" value="NC_009952.1"/>
</dbReference>
<feature type="active site" description="Proton acceptor" evidence="4">
    <location>
        <position position="161"/>
    </location>
</feature>
<feature type="short sequence motif" description="GXSXG" evidence="4">
    <location>
        <begin position="37"/>
        <end position="41"/>
    </location>
</feature>
<reference evidence="7" key="1">
    <citation type="journal article" date="2010" name="ISME J.">
        <title>The complete genome sequence of the algal symbiont Dinoroseobacter shibae: a hitchhiker's guide to life in the sea.</title>
        <authorList>
            <person name="Wagner-Dobler I."/>
            <person name="Ballhausen B."/>
            <person name="Berger M."/>
            <person name="Brinkhoff T."/>
            <person name="Buchholz I."/>
            <person name="Bunk B."/>
            <person name="Cypionka H."/>
            <person name="Daniel R."/>
            <person name="Drepper T."/>
            <person name="Gerdts G."/>
            <person name="Hahnke S."/>
            <person name="Han C."/>
            <person name="Jahn D."/>
            <person name="Kalhoefer D."/>
            <person name="Kiss H."/>
            <person name="Klenk H.P."/>
            <person name="Kyrpides N."/>
            <person name="Liebl W."/>
            <person name="Liesegang H."/>
            <person name="Meincke L."/>
            <person name="Pati A."/>
            <person name="Petersen J."/>
            <person name="Piekarski T."/>
            <person name="Pommerenke C."/>
            <person name="Pradella S."/>
            <person name="Pukall R."/>
            <person name="Rabus R."/>
            <person name="Stackebrandt E."/>
            <person name="Thole S."/>
            <person name="Thompson L."/>
            <person name="Tielen P."/>
            <person name="Tomasch J."/>
            <person name="von Jan M."/>
            <person name="Wanphrut N."/>
            <person name="Wichels A."/>
            <person name="Zech H."/>
            <person name="Simon M."/>
        </authorList>
    </citation>
    <scope>NUCLEOTIDE SEQUENCE [LARGE SCALE GENOMIC DNA]</scope>
    <source>
        <strain evidence="7">DSM 16493 / NCIMB 14021 / DFL 12</strain>
    </source>
</reference>
<dbReference type="InterPro" id="IPR002641">
    <property type="entry name" value="PNPLA_dom"/>
</dbReference>
<evidence type="ECO:0000256" key="4">
    <source>
        <dbReference type="PROSITE-ProRule" id="PRU01161"/>
    </source>
</evidence>
<dbReference type="PROSITE" id="PS51635">
    <property type="entry name" value="PNPLA"/>
    <property type="match status" value="1"/>
</dbReference>
<feature type="active site" description="Nucleophile" evidence="4">
    <location>
        <position position="39"/>
    </location>
</feature>
<dbReference type="InterPro" id="IPR016035">
    <property type="entry name" value="Acyl_Trfase/lysoPLipase"/>
</dbReference>
<keyword evidence="3 4" id="KW-0443">Lipid metabolism</keyword>
<evidence type="ECO:0000256" key="1">
    <source>
        <dbReference type="ARBA" id="ARBA00022801"/>
    </source>
</evidence>
<feature type="short sequence motif" description="DGA/G" evidence="4">
    <location>
        <begin position="161"/>
        <end position="163"/>
    </location>
</feature>
<gene>
    <name evidence="6" type="primary">rssA</name>
    <name evidence="6" type="ordered locus">Dshi_3310</name>
</gene>
<dbReference type="KEGG" id="dsh:Dshi_3310"/>
<dbReference type="SUPFAM" id="SSF52151">
    <property type="entry name" value="FabD/lysophospholipase-like"/>
    <property type="match status" value="1"/>
</dbReference>
<dbReference type="Gene3D" id="3.40.1090.10">
    <property type="entry name" value="Cytosolic phospholipase A2 catalytic domain"/>
    <property type="match status" value="2"/>
</dbReference>